<dbReference type="RefSeq" id="XP_025464345.1">
    <property type="nucleotide sequence ID" value="XM_025612394.1"/>
</dbReference>
<gene>
    <name evidence="1" type="ORF">BO94DRAFT_538008</name>
</gene>
<comment type="caution">
    <text evidence="1">The sequence shown here is derived from an EMBL/GenBank/DDBJ whole genome shotgun (WGS) entry which is preliminary data.</text>
</comment>
<evidence type="ECO:0000313" key="2">
    <source>
        <dbReference type="Proteomes" id="UP000246702"/>
    </source>
</evidence>
<dbReference type="Proteomes" id="UP000246702">
    <property type="component" value="Unassembled WGS sequence"/>
</dbReference>
<name>A0A317VW80_9EURO</name>
<protein>
    <submittedName>
        <fullName evidence="1">Uncharacterized protein</fullName>
    </submittedName>
</protein>
<proteinExistence type="predicted"/>
<keyword evidence="2" id="KW-1185">Reference proteome</keyword>
<reference evidence="1 2" key="1">
    <citation type="submission" date="2016-12" db="EMBL/GenBank/DDBJ databases">
        <title>The genomes of Aspergillus section Nigri reveals drivers in fungal speciation.</title>
        <authorList>
            <consortium name="DOE Joint Genome Institute"/>
            <person name="Vesth T.C."/>
            <person name="Nybo J."/>
            <person name="Theobald S."/>
            <person name="Brandl J."/>
            <person name="Frisvad J.C."/>
            <person name="Nielsen K.F."/>
            <person name="Lyhne E.K."/>
            <person name="Kogle M.E."/>
            <person name="Kuo A."/>
            <person name="Riley R."/>
            <person name="Clum A."/>
            <person name="Nolan M."/>
            <person name="Lipzen A."/>
            <person name="Salamov A."/>
            <person name="Henrissat B."/>
            <person name="Wiebenga A."/>
            <person name="De Vries R.P."/>
            <person name="Grigoriev I.V."/>
            <person name="Mortensen U.H."/>
            <person name="Andersen M.R."/>
            <person name="Baker S.E."/>
        </authorList>
    </citation>
    <scope>NUCLEOTIDE SEQUENCE [LARGE SCALE GENOMIC DNA]</scope>
    <source>
        <strain evidence="1 2">CBS 115572</strain>
    </source>
</reference>
<organism evidence="1 2">
    <name type="scientific">Aspergillus sclerotioniger CBS 115572</name>
    <dbReference type="NCBI Taxonomy" id="1450535"/>
    <lineage>
        <taxon>Eukaryota</taxon>
        <taxon>Fungi</taxon>
        <taxon>Dikarya</taxon>
        <taxon>Ascomycota</taxon>
        <taxon>Pezizomycotina</taxon>
        <taxon>Eurotiomycetes</taxon>
        <taxon>Eurotiomycetidae</taxon>
        <taxon>Eurotiales</taxon>
        <taxon>Aspergillaceae</taxon>
        <taxon>Aspergillus</taxon>
        <taxon>Aspergillus subgen. Circumdati</taxon>
    </lineage>
</organism>
<dbReference type="AlphaFoldDB" id="A0A317VW80"/>
<evidence type="ECO:0000313" key="1">
    <source>
        <dbReference type="EMBL" id="PWY77158.1"/>
    </source>
</evidence>
<accession>A0A317VW80</accession>
<feature type="non-terminal residue" evidence="1">
    <location>
        <position position="1"/>
    </location>
</feature>
<sequence length="93" mass="10328">LLNAPPLLSPSFFPPSHRPLFFFKTLAGYGLAFLSYSHPCKLPSPLVTSHSQFSIFLFTIPSPHILSSPATKLQPYLEKPRVLSHTAPFHPDS</sequence>
<dbReference type="GeneID" id="37114537"/>
<dbReference type="EMBL" id="MSFK01000026">
    <property type="protein sequence ID" value="PWY77158.1"/>
    <property type="molecule type" value="Genomic_DNA"/>
</dbReference>